<keyword evidence="3" id="KW-0963">Cytoplasm</keyword>
<evidence type="ECO:0000256" key="2">
    <source>
        <dbReference type="ARBA" id="ARBA00009468"/>
    </source>
</evidence>
<evidence type="ECO:0000256" key="3">
    <source>
        <dbReference type="ARBA" id="ARBA00022490"/>
    </source>
</evidence>
<dbReference type="GeneTree" id="ENSGT00530000063691"/>
<feature type="region of interest" description="Disordered" evidence="6">
    <location>
        <begin position="1"/>
        <end position="20"/>
    </location>
</feature>
<dbReference type="InParanoid" id="A0A3P8Z9W0"/>
<evidence type="ECO:0000259" key="7">
    <source>
        <dbReference type="Pfam" id="PF15297"/>
    </source>
</evidence>
<dbReference type="Ensembl" id="ENSELUT00000037200.3">
    <property type="protein sequence ID" value="ENSELUP00000025500.3"/>
    <property type="gene ID" value="ENSELUG00000024174.3"/>
</dbReference>
<feature type="region of interest" description="Disordered" evidence="6">
    <location>
        <begin position="50"/>
        <end position="77"/>
    </location>
</feature>
<feature type="region of interest" description="Disordered" evidence="6">
    <location>
        <begin position="388"/>
        <end position="428"/>
    </location>
</feature>
<keyword evidence="4" id="KW-0597">Phosphoprotein</keyword>
<sequence>MRSSILIVENKENAKPESGPIKSLISRAAPTKSVAAQSLPFHFKYKRENLGKEDSVKVKTEQKGGKAAPAGDMKRRNTLSQAFLTKQAVRQRKLVAEATKHPATAPTKPVPGTYKGKVVQSRISSFRKPGDLEGGVESKATNTLVQKAESRKPGNFTTVRSKSVTDLPGRGRFRSTQSCQPSRSKSVCDGPPPISKFAVPSSYRPGGSRCAVPSAVSSKVNEQPQSTKPKMTGTMDKKVHKPPVSSSLSQYRANTETAEERRAKLAEWLASKGKVLKRPPISAVAPRSKQVLKPENKIHPEVGQQEVRVVEPEPSVQPKNNLVVSEQKETCTAPPLIMNTTLDLLDNSDTDFLPVDPEIRMNDVVVNLCDALEAMEIPSACANGMKYESEEEKMESKPNKKFDEGKESSENTSNCFDDESEVGASEPKARKGYFKEVQSDCQMEKTPEAEGASMVKYCVKTTPYLQSVKRTIDGETCGSASRRKSAIKDLKFLTPVRRSCRIQRKSCRLPGMLADHDTCVSSLAELVNLDDDANAYIYRRNPAILGDLPWQTEMECGLVSVSI</sequence>
<feature type="compositionally biased region" description="Polar residues" evidence="6">
    <location>
        <begin position="215"/>
        <end position="229"/>
    </location>
</feature>
<dbReference type="GO" id="GO:0015630">
    <property type="term" value="C:microtubule cytoskeleton"/>
    <property type="evidence" value="ECO:0007669"/>
    <property type="project" value="TreeGrafter"/>
</dbReference>
<dbReference type="InterPro" id="IPR026165">
    <property type="entry name" value="CKAP2_fam"/>
</dbReference>
<comment type="similarity">
    <text evidence="2">Belongs to the CKAP2 family.</text>
</comment>
<evidence type="ECO:0000256" key="6">
    <source>
        <dbReference type="SAM" id="MobiDB-lite"/>
    </source>
</evidence>
<proteinExistence type="inferred from homology"/>
<reference evidence="8" key="4">
    <citation type="submission" date="2025-09" db="UniProtKB">
        <authorList>
            <consortium name="Ensembl"/>
        </authorList>
    </citation>
    <scope>IDENTIFICATION</scope>
</reference>
<name>A0A3P8Z9W0_ESOLU</name>
<dbReference type="FunCoup" id="A0A3P8Z9W0">
    <property type="interactions" value="767"/>
</dbReference>
<dbReference type="PANTHER" id="PTHR16076">
    <property type="entry name" value="CYTOSKELETON ASSOCIATED PROTEIN 2-RELATED"/>
    <property type="match status" value="1"/>
</dbReference>
<reference evidence="8" key="3">
    <citation type="submission" date="2025-08" db="UniProtKB">
        <authorList>
            <consortium name="Ensembl"/>
        </authorList>
    </citation>
    <scope>IDENTIFICATION</scope>
</reference>
<protein>
    <recommendedName>
        <fullName evidence="7">Cytoskeleton-associated protein 2 C-terminal domain-containing protein</fullName>
    </recommendedName>
</protein>
<evidence type="ECO:0000256" key="1">
    <source>
        <dbReference type="ARBA" id="ARBA00004245"/>
    </source>
</evidence>
<dbReference type="Pfam" id="PF15297">
    <property type="entry name" value="CKAP2_C"/>
    <property type="match status" value="2"/>
</dbReference>
<evidence type="ECO:0000313" key="8">
    <source>
        <dbReference type="Ensembl" id="ENSELUP00000025500.3"/>
    </source>
</evidence>
<feature type="region of interest" description="Disordered" evidence="6">
    <location>
        <begin position="145"/>
        <end position="251"/>
    </location>
</feature>
<reference evidence="9" key="1">
    <citation type="journal article" date="2014" name="PLoS ONE">
        <title>The genome and linkage map of the northern pike (Esox lucius): conserved synteny revealed between the salmonid sister group and the Neoteleostei.</title>
        <authorList>
            <person name="Rondeau E.B."/>
            <person name="Minkley D.R."/>
            <person name="Leong J.S."/>
            <person name="Messmer A.M."/>
            <person name="Jantzen J.R."/>
            <person name="von Schalburg K.R."/>
            <person name="Lemon C."/>
            <person name="Bird N.H."/>
            <person name="Koop B.F."/>
        </authorList>
    </citation>
    <scope>NUCLEOTIDE SEQUENCE</scope>
</reference>
<dbReference type="Proteomes" id="UP000265140">
    <property type="component" value="Chromosome 7"/>
</dbReference>
<dbReference type="OMA" id="HEPEGQN"/>
<keyword evidence="5" id="KW-0206">Cytoskeleton</keyword>
<accession>A0A3P8Z9W0</accession>
<reference evidence="8" key="2">
    <citation type="submission" date="2020-02" db="EMBL/GenBank/DDBJ databases">
        <title>Esox lucius (northern pike) genome, fEsoLuc1, primary haplotype.</title>
        <authorList>
            <person name="Myers G."/>
            <person name="Karagic N."/>
            <person name="Meyer A."/>
            <person name="Pippel M."/>
            <person name="Reichard M."/>
            <person name="Winkler S."/>
            <person name="Tracey A."/>
            <person name="Sims Y."/>
            <person name="Howe K."/>
            <person name="Rhie A."/>
            <person name="Formenti G."/>
            <person name="Durbin R."/>
            <person name="Fedrigo O."/>
            <person name="Jarvis E.D."/>
        </authorList>
    </citation>
    <scope>NUCLEOTIDE SEQUENCE [LARGE SCALE GENOMIC DNA]</scope>
</reference>
<dbReference type="InterPro" id="IPR029197">
    <property type="entry name" value="CKAP2_C"/>
</dbReference>
<evidence type="ECO:0000313" key="9">
    <source>
        <dbReference type="Proteomes" id="UP000265140"/>
    </source>
</evidence>
<feature type="compositionally biased region" description="Basic and acidic residues" evidence="6">
    <location>
        <begin position="394"/>
        <end position="409"/>
    </location>
</feature>
<feature type="compositionally biased region" description="Polar residues" evidence="6">
    <location>
        <begin position="155"/>
        <end position="164"/>
    </location>
</feature>
<feature type="compositionally biased region" description="Basic and acidic residues" evidence="6">
    <location>
        <begin position="50"/>
        <end position="64"/>
    </location>
</feature>
<feature type="domain" description="Cytoskeleton-associated protein 2 C-terminal" evidence="7">
    <location>
        <begin position="417"/>
        <end position="543"/>
    </location>
</feature>
<dbReference type="Bgee" id="ENSELUG00000024174">
    <property type="expression patterns" value="Expressed in embryo and 14 other cell types or tissues"/>
</dbReference>
<evidence type="ECO:0000256" key="5">
    <source>
        <dbReference type="ARBA" id="ARBA00023212"/>
    </source>
</evidence>
<feature type="domain" description="Cytoskeleton-associated protein 2 C-terminal" evidence="7">
    <location>
        <begin position="244"/>
        <end position="289"/>
    </location>
</feature>
<feature type="compositionally biased region" description="Polar residues" evidence="6">
    <location>
        <begin position="174"/>
        <end position="185"/>
    </location>
</feature>
<organism evidence="8 9">
    <name type="scientific">Esox lucius</name>
    <name type="common">Northern pike</name>
    <dbReference type="NCBI Taxonomy" id="8010"/>
    <lineage>
        <taxon>Eukaryota</taxon>
        <taxon>Metazoa</taxon>
        <taxon>Chordata</taxon>
        <taxon>Craniata</taxon>
        <taxon>Vertebrata</taxon>
        <taxon>Euteleostomi</taxon>
        <taxon>Actinopterygii</taxon>
        <taxon>Neopterygii</taxon>
        <taxon>Teleostei</taxon>
        <taxon>Protacanthopterygii</taxon>
        <taxon>Esociformes</taxon>
        <taxon>Esocidae</taxon>
        <taxon>Esox</taxon>
    </lineage>
</organism>
<dbReference type="PANTHER" id="PTHR16076:SF8">
    <property type="entry name" value="CYTOSKELETON-ASSOCIATED PROTEIN 2"/>
    <property type="match status" value="1"/>
</dbReference>
<keyword evidence="9" id="KW-1185">Reference proteome</keyword>
<dbReference type="AlphaFoldDB" id="A0A3P8Z9W0"/>
<comment type="subcellular location">
    <subcellularLocation>
        <location evidence="1">Cytoplasm</location>
        <location evidence="1">Cytoskeleton</location>
    </subcellularLocation>
</comment>
<evidence type="ECO:0000256" key="4">
    <source>
        <dbReference type="ARBA" id="ARBA00022553"/>
    </source>
</evidence>
<dbReference type="GO" id="GO:0007026">
    <property type="term" value="P:negative regulation of microtubule depolymerization"/>
    <property type="evidence" value="ECO:0007669"/>
    <property type="project" value="TreeGrafter"/>
</dbReference>